<keyword evidence="1" id="KW-0732">Signal</keyword>
<dbReference type="RefSeq" id="WP_103154383.1">
    <property type="nucleotide sequence ID" value="NZ_CP026108.1"/>
</dbReference>
<feature type="signal peptide" evidence="1">
    <location>
        <begin position="1"/>
        <end position="22"/>
    </location>
</feature>
<dbReference type="Proteomes" id="UP000236649">
    <property type="component" value="Chromosome 4"/>
</dbReference>
<dbReference type="AlphaFoldDB" id="A0AAN1JLH0"/>
<reference evidence="2 3" key="1">
    <citation type="submission" date="2018-01" db="EMBL/GenBank/DDBJ databases">
        <title>Species boundaries and ecological features among Paraburkholderia terrae DSMZ17804T, P. hospita DSMZ17164T and P. caribensis DSMZ13236T.</title>
        <authorList>
            <person name="Pratama A.A."/>
        </authorList>
    </citation>
    <scope>NUCLEOTIDE SEQUENCE [LARGE SCALE GENOMIC DNA]</scope>
    <source>
        <strain evidence="2 3">DSM 17164</strain>
    </source>
</reference>
<dbReference type="KEGG" id="phs:C2L64_47275"/>
<feature type="chain" id="PRO_5043014237" description="DUF4148 domain-containing protein" evidence="1">
    <location>
        <begin position="23"/>
        <end position="109"/>
    </location>
</feature>
<sequence>MKSLFFAVAAASALAVPLAAFAQSDAPAPLTRAQVRSELQQLEQAGYNPATGEDVNYPQDIQAAAARVAARNGTTGYGGVQSGSSASGAPVVIRPASPEEMKQIYQGGQ</sequence>
<gene>
    <name evidence="2" type="ORF">C2L64_47275</name>
</gene>
<evidence type="ECO:0000313" key="2">
    <source>
        <dbReference type="EMBL" id="AUT76160.1"/>
    </source>
</evidence>
<accession>A0AAN1JLH0</accession>
<name>A0AAN1JLH0_9BURK</name>
<dbReference type="EMBL" id="CP026108">
    <property type="protein sequence ID" value="AUT76160.1"/>
    <property type="molecule type" value="Genomic_DNA"/>
</dbReference>
<proteinExistence type="predicted"/>
<dbReference type="Pfam" id="PF13663">
    <property type="entry name" value="DUF4148"/>
    <property type="match status" value="1"/>
</dbReference>
<evidence type="ECO:0000313" key="3">
    <source>
        <dbReference type="Proteomes" id="UP000236649"/>
    </source>
</evidence>
<evidence type="ECO:0000256" key="1">
    <source>
        <dbReference type="SAM" id="SignalP"/>
    </source>
</evidence>
<dbReference type="GeneID" id="55535876"/>
<dbReference type="InterPro" id="IPR025421">
    <property type="entry name" value="DUF4148"/>
</dbReference>
<organism evidence="2 3">
    <name type="scientific">Paraburkholderia hospita</name>
    <dbReference type="NCBI Taxonomy" id="169430"/>
    <lineage>
        <taxon>Bacteria</taxon>
        <taxon>Pseudomonadati</taxon>
        <taxon>Pseudomonadota</taxon>
        <taxon>Betaproteobacteria</taxon>
        <taxon>Burkholderiales</taxon>
        <taxon>Burkholderiaceae</taxon>
        <taxon>Paraburkholderia</taxon>
    </lineage>
</organism>
<protein>
    <recommendedName>
        <fullName evidence="4">DUF4148 domain-containing protein</fullName>
    </recommendedName>
</protein>
<evidence type="ECO:0008006" key="4">
    <source>
        <dbReference type="Google" id="ProtNLM"/>
    </source>
</evidence>